<gene>
    <name evidence="3" type="ORF">KQP761_LOCUS25377</name>
</gene>
<dbReference type="OrthoDB" id="10054636at2759"/>
<name>A0A816CLM3_9BILA</name>
<dbReference type="Proteomes" id="UP000663834">
    <property type="component" value="Unassembled WGS sequence"/>
</dbReference>
<dbReference type="InterPro" id="IPR018289">
    <property type="entry name" value="MULE_transposase_dom"/>
</dbReference>
<evidence type="ECO:0000313" key="4">
    <source>
        <dbReference type="Proteomes" id="UP000663834"/>
    </source>
</evidence>
<sequence>MVITRRQASASVASTVDSKTPDKINDQSKSTTRHRPFTRISKRLSSPSPSNFIHRSCPQLSKKCVNNDNVKLFSTTSTRDSSSDSSSTSSRSSSSDTSSTNVSRSSSSDSSSSSRTVQMSTSNLDSSKFTAISLITESIDKMQINITNNNSSSNDIASMQQGNVLHENYLISVYKRTDEIPAYQYLESNSIQHSHDIDQDQQKVASFISKLKDIGRSRRTVPPSKIVNELATSMKLSDNQLGMIPSYASISTPVVYALLNDKKTRTYKLLFDALKRKAEEIEMTFEPERIISDFEGGMISTVKKQLPNTTHQGCLFHLYQGLTKQMKKLGLWSSYKDHNDLHLFIKKVMAIVLLKPKVMDHAYQLLLNQYLKQRRLKQFIVQLTKFMFYFQKQWMASSMRSMITFYDVDFKTNNWSESYNSALQRRAQQNHLSIWALIELLITEETAVRIKHFQLLNGKTRRVNKAVRDDVLEINKKIIEYNQKFEDDEIQLDECLLSLASLVGVKYDKWRKLRKKNRKRKDDNADN</sequence>
<dbReference type="Pfam" id="PF10551">
    <property type="entry name" value="MULE"/>
    <property type="match status" value="1"/>
</dbReference>
<proteinExistence type="predicted"/>
<evidence type="ECO:0000256" key="1">
    <source>
        <dbReference type="SAM" id="MobiDB-lite"/>
    </source>
</evidence>
<comment type="caution">
    <text evidence="3">The sequence shown here is derived from an EMBL/GenBank/DDBJ whole genome shotgun (WGS) entry which is preliminary data.</text>
</comment>
<evidence type="ECO:0000313" key="3">
    <source>
        <dbReference type="EMBL" id="CAF1626073.1"/>
    </source>
</evidence>
<evidence type="ECO:0000259" key="2">
    <source>
        <dbReference type="Pfam" id="PF10551"/>
    </source>
</evidence>
<feature type="domain" description="MULE transposase" evidence="2">
    <location>
        <begin position="252"/>
        <end position="320"/>
    </location>
</feature>
<reference evidence="3" key="1">
    <citation type="submission" date="2021-02" db="EMBL/GenBank/DDBJ databases">
        <authorList>
            <person name="Nowell W R."/>
        </authorList>
    </citation>
    <scope>NUCLEOTIDE SEQUENCE</scope>
</reference>
<organism evidence="3 4">
    <name type="scientific">Rotaria magnacalcarata</name>
    <dbReference type="NCBI Taxonomy" id="392030"/>
    <lineage>
        <taxon>Eukaryota</taxon>
        <taxon>Metazoa</taxon>
        <taxon>Spiralia</taxon>
        <taxon>Gnathifera</taxon>
        <taxon>Rotifera</taxon>
        <taxon>Eurotatoria</taxon>
        <taxon>Bdelloidea</taxon>
        <taxon>Philodinida</taxon>
        <taxon>Philodinidae</taxon>
        <taxon>Rotaria</taxon>
    </lineage>
</organism>
<feature type="region of interest" description="Disordered" evidence="1">
    <location>
        <begin position="1"/>
        <end position="53"/>
    </location>
</feature>
<accession>A0A816CLM3</accession>
<feature type="region of interest" description="Disordered" evidence="1">
    <location>
        <begin position="74"/>
        <end position="122"/>
    </location>
</feature>
<protein>
    <recommendedName>
        <fullName evidence="2">MULE transposase domain-containing protein</fullName>
    </recommendedName>
</protein>
<feature type="compositionally biased region" description="Polar residues" evidence="1">
    <location>
        <begin position="43"/>
        <end position="53"/>
    </location>
</feature>
<feature type="compositionally biased region" description="Basic residues" evidence="1">
    <location>
        <begin position="31"/>
        <end position="42"/>
    </location>
</feature>
<dbReference type="AlphaFoldDB" id="A0A816CLM3"/>
<feature type="compositionally biased region" description="Polar residues" evidence="1">
    <location>
        <begin position="1"/>
        <end position="18"/>
    </location>
</feature>
<dbReference type="EMBL" id="CAJNOW010013881">
    <property type="protein sequence ID" value="CAF1626073.1"/>
    <property type="molecule type" value="Genomic_DNA"/>
</dbReference>